<dbReference type="EMBL" id="BGPR01009649">
    <property type="protein sequence ID" value="GBN41412.1"/>
    <property type="molecule type" value="Genomic_DNA"/>
</dbReference>
<keyword evidence="3" id="KW-1185">Reference proteome</keyword>
<protein>
    <submittedName>
        <fullName evidence="2">Uncharacterized protein</fullName>
    </submittedName>
</protein>
<evidence type="ECO:0000313" key="3">
    <source>
        <dbReference type="Proteomes" id="UP000499080"/>
    </source>
</evidence>
<evidence type="ECO:0000256" key="1">
    <source>
        <dbReference type="SAM" id="MobiDB-lite"/>
    </source>
</evidence>
<proteinExistence type="predicted"/>
<gene>
    <name evidence="2" type="ORF">AVEN_117088_1</name>
</gene>
<dbReference type="Proteomes" id="UP000499080">
    <property type="component" value="Unassembled WGS sequence"/>
</dbReference>
<reference evidence="2 3" key="1">
    <citation type="journal article" date="2019" name="Sci. Rep.">
        <title>Orb-weaving spider Araneus ventricosus genome elucidates the spidroin gene catalogue.</title>
        <authorList>
            <person name="Kono N."/>
            <person name="Nakamura H."/>
            <person name="Ohtoshi R."/>
            <person name="Moran D.A.P."/>
            <person name="Shinohara A."/>
            <person name="Yoshida Y."/>
            <person name="Fujiwara M."/>
            <person name="Mori M."/>
            <person name="Tomita M."/>
            <person name="Arakawa K."/>
        </authorList>
    </citation>
    <scope>NUCLEOTIDE SEQUENCE [LARGE SCALE GENOMIC DNA]</scope>
</reference>
<sequence>MNWQGASLKRGIHGCSTLEFLEHGEQKPIVKVKNLGNLEQMIGSGGIQNPKRHLPNSNLGPRCEATSKTKDLATPGPRVQARNKTRNPSKGWEEFYDLEPFLKTNFGASVNDVPHFST</sequence>
<comment type="caution">
    <text evidence="2">The sequence shown here is derived from an EMBL/GenBank/DDBJ whole genome shotgun (WGS) entry which is preliminary data.</text>
</comment>
<organism evidence="2 3">
    <name type="scientific">Araneus ventricosus</name>
    <name type="common">Orbweaver spider</name>
    <name type="synonym">Epeira ventricosa</name>
    <dbReference type="NCBI Taxonomy" id="182803"/>
    <lineage>
        <taxon>Eukaryota</taxon>
        <taxon>Metazoa</taxon>
        <taxon>Ecdysozoa</taxon>
        <taxon>Arthropoda</taxon>
        <taxon>Chelicerata</taxon>
        <taxon>Arachnida</taxon>
        <taxon>Araneae</taxon>
        <taxon>Araneomorphae</taxon>
        <taxon>Entelegynae</taxon>
        <taxon>Araneoidea</taxon>
        <taxon>Araneidae</taxon>
        <taxon>Araneus</taxon>
    </lineage>
</organism>
<accession>A0A4Y2NRS2</accession>
<name>A0A4Y2NRS2_ARAVE</name>
<dbReference type="AlphaFoldDB" id="A0A4Y2NRS2"/>
<feature type="region of interest" description="Disordered" evidence="1">
    <location>
        <begin position="43"/>
        <end position="90"/>
    </location>
</feature>
<evidence type="ECO:0000313" key="2">
    <source>
        <dbReference type="EMBL" id="GBN41412.1"/>
    </source>
</evidence>